<dbReference type="GO" id="GO:0006635">
    <property type="term" value="P:fatty acid beta-oxidation"/>
    <property type="evidence" value="ECO:0007669"/>
    <property type="project" value="TreeGrafter"/>
</dbReference>
<evidence type="ECO:0000256" key="1">
    <source>
        <dbReference type="ARBA" id="ARBA00005254"/>
    </source>
</evidence>
<keyword evidence="3" id="KW-0456">Lyase</keyword>
<reference evidence="5" key="1">
    <citation type="submission" date="2023-03" db="EMBL/GenBank/DDBJ databases">
        <authorList>
            <person name="Steffen K."/>
            <person name="Cardenas P."/>
        </authorList>
    </citation>
    <scope>NUCLEOTIDE SEQUENCE</scope>
</reference>
<dbReference type="Gene3D" id="3.90.226.10">
    <property type="entry name" value="2-enoyl-CoA Hydratase, Chain A, domain 1"/>
    <property type="match status" value="1"/>
</dbReference>
<comment type="caution">
    <text evidence="5">The sequence shown here is derived from an EMBL/GenBank/DDBJ whole genome shotgun (WGS) entry which is preliminary data.</text>
</comment>
<comment type="similarity">
    <text evidence="1 4">Belongs to the enoyl-CoA hydratase/isomerase family.</text>
</comment>
<evidence type="ECO:0000313" key="5">
    <source>
        <dbReference type="EMBL" id="CAI8051560.1"/>
    </source>
</evidence>
<organism evidence="5 6">
    <name type="scientific">Geodia barretti</name>
    <name type="common">Barrett's horny sponge</name>
    <dbReference type="NCBI Taxonomy" id="519541"/>
    <lineage>
        <taxon>Eukaryota</taxon>
        <taxon>Metazoa</taxon>
        <taxon>Porifera</taxon>
        <taxon>Demospongiae</taxon>
        <taxon>Heteroscleromorpha</taxon>
        <taxon>Tetractinellida</taxon>
        <taxon>Astrophorina</taxon>
        <taxon>Geodiidae</taxon>
        <taxon>Geodia</taxon>
    </lineage>
</organism>
<dbReference type="PANTHER" id="PTHR11941">
    <property type="entry name" value="ENOYL-COA HYDRATASE-RELATED"/>
    <property type="match status" value="1"/>
</dbReference>
<gene>
    <name evidence="5" type="ORF">GBAR_LOCUS28227</name>
</gene>
<dbReference type="InterPro" id="IPR029045">
    <property type="entry name" value="ClpP/crotonase-like_dom_sf"/>
</dbReference>
<keyword evidence="6" id="KW-1185">Reference proteome</keyword>
<dbReference type="Proteomes" id="UP001174909">
    <property type="component" value="Unassembled WGS sequence"/>
</dbReference>
<proteinExistence type="inferred from homology"/>
<dbReference type="CDD" id="cd06558">
    <property type="entry name" value="crotonase-like"/>
    <property type="match status" value="1"/>
</dbReference>
<dbReference type="SUPFAM" id="SSF52096">
    <property type="entry name" value="ClpP/crotonase"/>
    <property type="match status" value="1"/>
</dbReference>
<evidence type="ECO:0000256" key="2">
    <source>
        <dbReference type="ARBA" id="ARBA00012076"/>
    </source>
</evidence>
<dbReference type="PANTHER" id="PTHR11941:SF54">
    <property type="entry name" value="ENOYL-COA HYDRATASE, MITOCHONDRIAL"/>
    <property type="match status" value="1"/>
</dbReference>
<evidence type="ECO:0000256" key="4">
    <source>
        <dbReference type="RuleBase" id="RU003707"/>
    </source>
</evidence>
<accession>A0AA35TNK1</accession>
<dbReference type="EC" id="4.2.1.17" evidence="2"/>
<dbReference type="Pfam" id="PF00378">
    <property type="entry name" value="ECH_1"/>
    <property type="match status" value="1"/>
</dbReference>
<evidence type="ECO:0000256" key="3">
    <source>
        <dbReference type="ARBA" id="ARBA00023239"/>
    </source>
</evidence>
<dbReference type="PROSITE" id="PS00166">
    <property type="entry name" value="ENOYL_COA_HYDRATASE"/>
    <property type="match status" value="1"/>
</dbReference>
<dbReference type="AlphaFoldDB" id="A0AA35TNK1"/>
<dbReference type="EMBL" id="CASHTH010003948">
    <property type="protein sequence ID" value="CAI8051560.1"/>
    <property type="molecule type" value="Genomic_DNA"/>
</dbReference>
<dbReference type="InterPro" id="IPR018376">
    <property type="entry name" value="Enoyl-CoA_hyd/isom_CS"/>
</dbReference>
<evidence type="ECO:0000313" key="6">
    <source>
        <dbReference type="Proteomes" id="UP001174909"/>
    </source>
</evidence>
<dbReference type="GO" id="GO:0004300">
    <property type="term" value="F:enoyl-CoA hydratase activity"/>
    <property type="evidence" value="ECO:0007669"/>
    <property type="project" value="UniProtKB-EC"/>
</dbReference>
<protein>
    <recommendedName>
        <fullName evidence="2">enoyl-CoA hydratase</fullName>
        <ecNumber evidence="2">4.2.1.17</ecNumber>
    </recommendedName>
</protein>
<name>A0AA35TNK1_GEOBA</name>
<dbReference type="InterPro" id="IPR014748">
    <property type="entry name" value="Enoyl-CoA_hydra_C"/>
</dbReference>
<dbReference type="InterPro" id="IPR001753">
    <property type="entry name" value="Enoyl-CoA_hydra/iso"/>
</dbReference>
<sequence length="266" mass="28949">MTTTAQDFILVDRQPPIATITINRPRQRNAINYDMWSKLADLVEDLDRAREVRVVIFTGAGETAFSAGADIADFDRYRADSAKGKVYNDAVDRLLDTLATMDTPTISMIRGFAAGGGCELAVATDLRIAAEGSRLGIPAARLGISIGHREMRGLVSLVGKGNALYILLSGRLLETEEALRIGLVNQVTAPEDLETVTYQLATEIAGLAPLSHAANKRTLNQVQAKPALDNLTVEEANVPLAQFDTRDYQEGYRAFLEKRAPNFIGE</sequence>
<dbReference type="Gene3D" id="1.10.12.10">
    <property type="entry name" value="Lyase 2-enoyl-coa Hydratase, Chain A, domain 2"/>
    <property type="match status" value="1"/>
</dbReference>